<gene>
    <name evidence="11" type="ORF">HNQ38_001696</name>
</gene>
<keyword evidence="12" id="KW-1185">Reference proteome</keyword>
<name>A0A7W8FEB8_9BACT</name>
<dbReference type="Gene3D" id="3.10.580.10">
    <property type="entry name" value="CBS-domain"/>
    <property type="match status" value="1"/>
</dbReference>
<dbReference type="InterPro" id="IPR025943">
    <property type="entry name" value="Sigma_54_int_dom_ATP-bd_2"/>
</dbReference>
<dbReference type="InterPro" id="IPR030828">
    <property type="entry name" value="HTH_TyrR"/>
</dbReference>
<keyword evidence="1" id="KW-0547">Nucleotide-binding</keyword>
<organism evidence="11 12">
    <name type="scientific">Desulfovibrio intestinalis</name>
    <dbReference type="NCBI Taxonomy" id="58621"/>
    <lineage>
        <taxon>Bacteria</taxon>
        <taxon>Pseudomonadati</taxon>
        <taxon>Thermodesulfobacteriota</taxon>
        <taxon>Desulfovibrionia</taxon>
        <taxon>Desulfovibrionales</taxon>
        <taxon>Desulfovibrionaceae</taxon>
        <taxon>Desulfovibrio</taxon>
    </lineage>
</organism>
<accession>A0A7W8FEB8</accession>
<proteinExistence type="predicted"/>
<dbReference type="CDD" id="cd02205">
    <property type="entry name" value="CBS_pair_SF"/>
    <property type="match status" value="1"/>
</dbReference>
<evidence type="ECO:0000313" key="12">
    <source>
        <dbReference type="Proteomes" id="UP000539075"/>
    </source>
</evidence>
<evidence type="ECO:0000256" key="7">
    <source>
        <dbReference type="ARBA" id="ARBA00029500"/>
    </source>
</evidence>
<dbReference type="CDD" id="cd00009">
    <property type="entry name" value="AAA"/>
    <property type="match status" value="1"/>
</dbReference>
<dbReference type="Pfam" id="PF18024">
    <property type="entry name" value="HTH_50"/>
    <property type="match status" value="1"/>
</dbReference>
<dbReference type="AlphaFoldDB" id="A0A7W8FEB8"/>
<dbReference type="InterPro" id="IPR009057">
    <property type="entry name" value="Homeodomain-like_sf"/>
</dbReference>
<dbReference type="Gene3D" id="1.10.8.60">
    <property type="match status" value="1"/>
</dbReference>
<dbReference type="InterPro" id="IPR027417">
    <property type="entry name" value="P-loop_NTPase"/>
</dbReference>
<evidence type="ECO:0000313" key="11">
    <source>
        <dbReference type="EMBL" id="MBB5143599.1"/>
    </source>
</evidence>
<dbReference type="SUPFAM" id="SSF46689">
    <property type="entry name" value="Homeodomain-like"/>
    <property type="match status" value="1"/>
</dbReference>
<dbReference type="SUPFAM" id="SSF52540">
    <property type="entry name" value="P-loop containing nucleoside triphosphate hydrolases"/>
    <property type="match status" value="1"/>
</dbReference>
<keyword evidence="6" id="KW-0804">Transcription</keyword>
<evidence type="ECO:0000256" key="3">
    <source>
        <dbReference type="ARBA" id="ARBA00022840"/>
    </source>
</evidence>
<dbReference type="Gene3D" id="3.40.50.300">
    <property type="entry name" value="P-loop containing nucleotide triphosphate hydrolases"/>
    <property type="match status" value="1"/>
</dbReference>
<dbReference type="Gene3D" id="3.30.450.20">
    <property type="entry name" value="PAS domain"/>
    <property type="match status" value="1"/>
</dbReference>
<dbReference type="InterPro" id="IPR046342">
    <property type="entry name" value="CBS_dom_sf"/>
</dbReference>
<evidence type="ECO:0000259" key="9">
    <source>
        <dbReference type="PROSITE" id="PS50045"/>
    </source>
</evidence>
<keyword evidence="5" id="KW-0238">DNA-binding</keyword>
<dbReference type="PANTHER" id="PTHR32071">
    <property type="entry name" value="TRANSCRIPTIONAL REGULATORY PROTEIN"/>
    <property type="match status" value="1"/>
</dbReference>
<dbReference type="InterPro" id="IPR000644">
    <property type="entry name" value="CBS_dom"/>
</dbReference>
<dbReference type="InterPro" id="IPR003593">
    <property type="entry name" value="AAA+_ATPase"/>
</dbReference>
<sequence length="604" mass="67777">MGRTAANLRFIQASIGPTISQSATTAQVKSMPALPEESMLVEQVMHDNPETLTPEHRLKDALPVYERHGVNCVPILDTDKKVRGILTIFRLVQAIRQGKSFETPIGEVMDVDLVSIRNDATFGAACSLPIDRMLVLDHEDKLVGVLTKKDLIHKIYNAFCSADYHNRELDAVINCATDGIMIFDQEGVPLYTNDKIRSLLPDCDNLRKPDSPAMMAVADLLKKTMSSRKAGSTLLENCSGKQVVFTITPIFDADQRPFRCVLSAQDMTEITRLQEEAENSRRKLAAFQEASLKGTKIIAHNPAMLRLLDEAARLGGVDSTVLITGETGAGKEVVAMNIHNHSKRRHGPLVQINCGTIPHHLQEAELFGYEKGSFTGANASRAGMLEVAHEGTLMLDEVGEMDMALQVKLLRALQEGVIYRIGGRKPVRLDVRIIAMTNRDLLKMVRENTFREDLYYRLNVIPLSVPPLRQRREDILPLARHFLSCFGKKYSCHCHTNPQEEEILLRYSWPGNVRELANFMERLTIASLSLGNRELVWESFARQEGQPAPPRNATMREQMQHFEKQCIENALRNAPSIRGAARDLSVSHATLLRKMREYDIVVQN</sequence>
<dbReference type="FunFam" id="3.40.50.300:FF:000006">
    <property type="entry name" value="DNA-binding transcriptional regulator NtrC"/>
    <property type="match status" value="1"/>
</dbReference>
<evidence type="ECO:0000256" key="4">
    <source>
        <dbReference type="ARBA" id="ARBA00023015"/>
    </source>
</evidence>
<keyword evidence="4" id="KW-0805">Transcription regulation</keyword>
<evidence type="ECO:0000256" key="6">
    <source>
        <dbReference type="ARBA" id="ARBA00023163"/>
    </source>
</evidence>
<dbReference type="SMART" id="SM00116">
    <property type="entry name" value="CBS"/>
    <property type="match status" value="2"/>
</dbReference>
<dbReference type="PROSITE" id="PS00688">
    <property type="entry name" value="SIGMA54_INTERACT_3"/>
    <property type="match status" value="1"/>
</dbReference>
<dbReference type="Pfam" id="PF00158">
    <property type="entry name" value="Sigma54_activat"/>
    <property type="match status" value="1"/>
</dbReference>
<evidence type="ECO:0000256" key="2">
    <source>
        <dbReference type="ARBA" id="ARBA00022797"/>
    </source>
</evidence>
<comment type="caution">
    <text evidence="11">The sequence shown here is derived from an EMBL/GenBank/DDBJ whole genome shotgun (WGS) entry which is preliminary data.</text>
</comment>
<dbReference type="Proteomes" id="UP000539075">
    <property type="component" value="Unassembled WGS sequence"/>
</dbReference>
<dbReference type="GO" id="GO:0006355">
    <property type="term" value="P:regulation of DNA-templated transcription"/>
    <property type="evidence" value="ECO:0007669"/>
    <property type="project" value="InterPro"/>
</dbReference>
<dbReference type="EMBL" id="JACHGO010000004">
    <property type="protein sequence ID" value="MBB5143599.1"/>
    <property type="molecule type" value="Genomic_DNA"/>
</dbReference>
<evidence type="ECO:0000256" key="5">
    <source>
        <dbReference type="ARBA" id="ARBA00023125"/>
    </source>
</evidence>
<reference evidence="11 12" key="1">
    <citation type="submission" date="2020-08" db="EMBL/GenBank/DDBJ databases">
        <title>Genomic Encyclopedia of Type Strains, Phase IV (KMG-IV): sequencing the most valuable type-strain genomes for metagenomic binning, comparative biology and taxonomic classification.</title>
        <authorList>
            <person name="Goeker M."/>
        </authorList>
    </citation>
    <scope>NUCLEOTIDE SEQUENCE [LARGE SCALE GENOMIC DNA]</scope>
    <source>
        <strain evidence="11 12">DSM 11275</strain>
    </source>
</reference>
<dbReference type="InterPro" id="IPR025944">
    <property type="entry name" value="Sigma_54_int_dom_CS"/>
</dbReference>
<keyword evidence="8" id="KW-0129">CBS domain</keyword>
<dbReference type="PROSITE" id="PS51371">
    <property type="entry name" value="CBS"/>
    <property type="match status" value="1"/>
</dbReference>
<evidence type="ECO:0000259" key="10">
    <source>
        <dbReference type="PROSITE" id="PS51371"/>
    </source>
</evidence>
<dbReference type="InterPro" id="IPR025662">
    <property type="entry name" value="Sigma_54_int_dom_ATP-bd_1"/>
</dbReference>
<dbReference type="Pfam" id="PF25601">
    <property type="entry name" value="AAA_lid_14"/>
    <property type="match status" value="1"/>
</dbReference>
<dbReference type="Pfam" id="PF00571">
    <property type="entry name" value="CBS"/>
    <property type="match status" value="2"/>
</dbReference>
<dbReference type="GO" id="GO:0003677">
    <property type="term" value="F:DNA binding"/>
    <property type="evidence" value="ECO:0007669"/>
    <property type="project" value="UniProtKB-KW"/>
</dbReference>
<evidence type="ECO:0000256" key="8">
    <source>
        <dbReference type="PROSITE-ProRule" id="PRU00703"/>
    </source>
</evidence>
<dbReference type="SMART" id="SM00382">
    <property type="entry name" value="AAA"/>
    <property type="match status" value="1"/>
</dbReference>
<dbReference type="PANTHER" id="PTHR32071:SF57">
    <property type="entry name" value="C4-DICARBOXYLATE TRANSPORT TRANSCRIPTIONAL REGULATORY PROTEIN DCTD"/>
    <property type="match status" value="1"/>
</dbReference>
<keyword evidence="2" id="KW-0058">Aromatic hydrocarbons catabolism</keyword>
<evidence type="ECO:0000256" key="1">
    <source>
        <dbReference type="ARBA" id="ARBA00022741"/>
    </source>
</evidence>
<dbReference type="InterPro" id="IPR002078">
    <property type="entry name" value="Sigma_54_int"/>
</dbReference>
<feature type="domain" description="CBS" evidence="10">
    <location>
        <begin position="45"/>
        <end position="101"/>
    </location>
</feature>
<dbReference type="GO" id="GO:0005524">
    <property type="term" value="F:ATP binding"/>
    <property type="evidence" value="ECO:0007669"/>
    <property type="project" value="UniProtKB-KW"/>
</dbReference>
<keyword evidence="3" id="KW-0067">ATP-binding</keyword>
<feature type="domain" description="Sigma-54 factor interaction" evidence="9">
    <location>
        <begin position="297"/>
        <end position="525"/>
    </location>
</feature>
<dbReference type="PROSITE" id="PS50045">
    <property type="entry name" value="SIGMA54_INTERACT_4"/>
    <property type="match status" value="1"/>
</dbReference>
<dbReference type="SUPFAM" id="SSF54631">
    <property type="entry name" value="CBS-domain pair"/>
    <property type="match status" value="1"/>
</dbReference>
<dbReference type="Gene3D" id="1.10.10.60">
    <property type="entry name" value="Homeodomain-like"/>
    <property type="match status" value="1"/>
</dbReference>
<protein>
    <recommendedName>
        <fullName evidence="7">HTH-type transcriptional regulatory protein TyrR</fullName>
    </recommendedName>
</protein>
<dbReference type="InterPro" id="IPR058031">
    <property type="entry name" value="AAA_lid_NorR"/>
</dbReference>
<dbReference type="PROSITE" id="PS00675">
    <property type="entry name" value="SIGMA54_INTERACT_1"/>
    <property type="match status" value="1"/>
</dbReference>
<dbReference type="PROSITE" id="PS00676">
    <property type="entry name" value="SIGMA54_INTERACT_2"/>
    <property type="match status" value="1"/>
</dbReference>